<name>A0A0R1PJZ6_9LACO</name>
<accession>A0A0R1PJZ6</accession>
<dbReference type="PRINTS" id="PR00131">
    <property type="entry name" value="GLHYDRLASE1"/>
</dbReference>
<dbReference type="GO" id="GO:0008422">
    <property type="term" value="F:beta-glucosidase activity"/>
    <property type="evidence" value="ECO:0007669"/>
    <property type="project" value="TreeGrafter"/>
</dbReference>
<dbReference type="GO" id="GO:0005829">
    <property type="term" value="C:cytosol"/>
    <property type="evidence" value="ECO:0007669"/>
    <property type="project" value="TreeGrafter"/>
</dbReference>
<evidence type="ECO:0000313" key="6">
    <source>
        <dbReference type="Proteomes" id="UP000051908"/>
    </source>
</evidence>
<gene>
    <name evidence="5" type="ORF">FD33_GL000412</name>
</gene>
<dbReference type="AlphaFoldDB" id="A0A0R1PJZ6"/>
<evidence type="ECO:0000313" key="5">
    <source>
        <dbReference type="EMBL" id="KRL32476.1"/>
    </source>
</evidence>
<evidence type="ECO:0000256" key="1">
    <source>
        <dbReference type="ARBA" id="ARBA00010838"/>
    </source>
</evidence>
<keyword evidence="2" id="KW-0378">Hydrolase</keyword>
<organism evidence="5 6">
    <name type="scientific">Companilactobacillus paralimentarius DSM 13238 = JCM 10415</name>
    <dbReference type="NCBI Taxonomy" id="1122151"/>
    <lineage>
        <taxon>Bacteria</taxon>
        <taxon>Bacillati</taxon>
        <taxon>Bacillota</taxon>
        <taxon>Bacilli</taxon>
        <taxon>Lactobacillales</taxon>
        <taxon>Lactobacillaceae</taxon>
        <taxon>Companilactobacillus</taxon>
    </lineage>
</organism>
<dbReference type="FunFam" id="3.20.20.80:FF:000004">
    <property type="entry name" value="Beta-glucosidase 6-phospho-beta-glucosidase"/>
    <property type="match status" value="1"/>
</dbReference>
<dbReference type="SUPFAM" id="SSF51445">
    <property type="entry name" value="(Trans)glycosidases"/>
    <property type="match status" value="1"/>
</dbReference>
<dbReference type="InterPro" id="IPR017853">
    <property type="entry name" value="GH"/>
</dbReference>
<dbReference type="GeneID" id="96666798"/>
<dbReference type="RefSeq" id="WP_025085975.1">
    <property type="nucleotide sequence ID" value="NZ_AZES01000010.1"/>
</dbReference>
<dbReference type="GO" id="GO:0016052">
    <property type="term" value="P:carbohydrate catabolic process"/>
    <property type="evidence" value="ECO:0007669"/>
    <property type="project" value="TreeGrafter"/>
</dbReference>
<keyword evidence="3" id="KW-0326">Glycosidase</keyword>
<reference evidence="5 6" key="1">
    <citation type="journal article" date="2015" name="Genome Announc.">
        <title>Expanding the biotechnology potential of lactobacilli through comparative genomics of 213 strains and associated genera.</title>
        <authorList>
            <person name="Sun Z."/>
            <person name="Harris H.M."/>
            <person name="McCann A."/>
            <person name="Guo C."/>
            <person name="Argimon S."/>
            <person name="Zhang W."/>
            <person name="Yang X."/>
            <person name="Jeffery I.B."/>
            <person name="Cooney J.C."/>
            <person name="Kagawa T.F."/>
            <person name="Liu W."/>
            <person name="Song Y."/>
            <person name="Salvetti E."/>
            <person name="Wrobel A."/>
            <person name="Rasinkangas P."/>
            <person name="Parkhill J."/>
            <person name="Rea M.C."/>
            <person name="O'Sullivan O."/>
            <person name="Ritari J."/>
            <person name="Douillard F.P."/>
            <person name="Paul Ross R."/>
            <person name="Yang R."/>
            <person name="Briner A.E."/>
            <person name="Felis G.E."/>
            <person name="de Vos W.M."/>
            <person name="Barrangou R."/>
            <person name="Klaenhammer T.R."/>
            <person name="Caufield P.W."/>
            <person name="Cui Y."/>
            <person name="Zhang H."/>
            <person name="O'Toole P.W."/>
        </authorList>
    </citation>
    <scope>NUCLEOTIDE SEQUENCE [LARGE SCALE GENOMIC DNA]</scope>
    <source>
        <strain evidence="5 6">DSM 13238</strain>
    </source>
</reference>
<dbReference type="PANTHER" id="PTHR10353:SF296">
    <property type="entry name" value="6-PHOSPHO-BETA-GLUCOSIDASE"/>
    <property type="match status" value="1"/>
</dbReference>
<dbReference type="OrthoDB" id="1688691at2"/>
<evidence type="ECO:0000256" key="2">
    <source>
        <dbReference type="ARBA" id="ARBA00022801"/>
    </source>
</evidence>
<protein>
    <submittedName>
        <fullName evidence="5">6-phospho-beta-glucosidase</fullName>
    </submittedName>
</protein>
<dbReference type="Pfam" id="PF00232">
    <property type="entry name" value="Glyco_hydro_1"/>
    <property type="match status" value="1"/>
</dbReference>
<dbReference type="Gene3D" id="3.20.20.80">
    <property type="entry name" value="Glycosidases"/>
    <property type="match status" value="1"/>
</dbReference>
<dbReference type="Proteomes" id="UP000051908">
    <property type="component" value="Unassembled WGS sequence"/>
</dbReference>
<evidence type="ECO:0000256" key="4">
    <source>
        <dbReference type="RuleBase" id="RU003690"/>
    </source>
</evidence>
<comment type="caution">
    <text evidence="5">The sequence shown here is derived from an EMBL/GenBank/DDBJ whole genome shotgun (WGS) entry which is preliminary data.</text>
</comment>
<dbReference type="PROSITE" id="PS00653">
    <property type="entry name" value="GLYCOSYL_HYDROL_F1_2"/>
    <property type="match status" value="1"/>
</dbReference>
<proteinExistence type="inferred from homology"/>
<sequence>MSKFPNNFFWGGATAANQFEGGYKEGGKGLSIPDTLTLGTKDTDREYHYPIDESKYTYPSHKASDFYHHYKEDIKLLAEAGLNMYRMSIQWSRIFPNGDEDKPNPEGIAFYRNVFEELKKYNIEPLVTISHYELPLGLAEKYDGWANRKLIDLYVHYANTLFTEYKGLVRYWLTFNEINSLSMPSGGFPVGGIKSIAGGHGMTTQIEETSVQMSTRFTALHNQFIASARTVNLAHAIDPENKVGCMIAGMTSYPLTPKPEDMLAWQEKIQQGLFFCPDVQSNGEYPYYMNRFFRENGIVISKEKGDDEVLKNGTVDFVTFSYYPTGCVQAKEEKKSNGAINAFGTPNPYLKKSQWGWNIDPVGLRFYLNEFYRRYKKPIMITENGLGAEDKLENGKIHDPYRIEYMRQHVEAMSEAIKDGVNLIGYMPWGIIDLTAASTGQMSKRYGIVYVDADDQGRGTFDRYRKDSFYWYQQVINSNGANLE</sequence>
<keyword evidence="6" id="KW-1185">Reference proteome</keyword>
<comment type="similarity">
    <text evidence="1 4">Belongs to the glycosyl hydrolase 1 family.</text>
</comment>
<dbReference type="PANTHER" id="PTHR10353">
    <property type="entry name" value="GLYCOSYL HYDROLASE"/>
    <property type="match status" value="1"/>
</dbReference>
<dbReference type="EMBL" id="AZES01000010">
    <property type="protein sequence ID" value="KRL32476.1"/>
    <property type="molecule type" value="Genomic_DNA"/>
</dbReference>
<dbReference type="PATRIC" id="fig|1122151.5.peg.427"/>
<dbReference type="InterPro" id="IPR001360">
    <property type="entry name" value="Glyco_hydro_1"/>
</dbReference>
<evidence type="ECO:0000256" key="3">
    <source>
        <dbReference type="ARBA" id="ARBA00023295"/>
    </source>
</evidence>
<dbReference type="InterPro" id="IPR033132">
    <property type="entry name" value="GH_1_N_CS"/>
</dbReference>